<dbReference type="EMBL" id="NAJN01002732">
    <property type="protein sequence ID" value="TKA49861.1"/>
    <property type="molecule type" value="Genomic_DNA"/>
</dbReference>
<feature type="non-terminal residue" evidence="4">
    <location>
        <position position="156"/>
    </location>
</feature>
<keyword evidence="5" id="KW-1185">Reference proteome</keyword>
<protein>
    <recommendedName>
        <fullName evidence="3">Beta-lactamase-related domain-containing protein</fullName>
    </recommendedName>
</protein>
<dbReference type="Proteomes" id="UP000308768">
    <property type="component" value="Unassembled WGS sequence"/>
</dbReference>
<evidence type="ECO:0000256" key="1">
    <source>
        <dbReference type="ARBA" id="ARBA00038215"/>
    </source>
</evidence>
<dbReference type="STRING" id="331657.A0A4U0VKH1"/>
<dbReference type="AlphaFoldDB" id="A0A4U0VKH1"/>
<keyword evidence="2" id="KW-0732">Signal</keyword>
<evidence type="ECO:0000256" key="2">
    <source>
        <dbReference type="SAM" id="SignalP"/>
    </source>
</evidence>
<dbReference type="InterPro" id="IPR012338">
    <property type="entry name" value="Beta-lactam/transpept-like"/>
</dbReference>
<gene>
    <name evidence="4" type="ORF">B0A49_12767</name>
</gene>
<evidence type="ECO:0000313" key="5">
    <source>
        <dbReference type="Proteomes" id="UP000308768"/>
    </source>
</evidence>
<accession>A0A4U0VKH1</accession>
<name>A0A4U0VKH1_9PEZI</name>
<dbReference type="Pfam" id="PF00144">
    <property type="entry name" value="Beta-lactamase"/>
    <property type="match status" value="1"/>
</dbReference>
<dbReference type="PANTHER" id="PTHR46825">
    <property type="entry name" value="D-ALANYL-D-ALANINE-CARBOXYPEPTIDASE/ENDOPEPTIDASE AMPH"/>
    <property type="match status" value="1"/>
</dbReference>
<sequence>MDASMLCKCWLMSLLCGLSIRPSCAFAWKQRQQPIKDRSDVWLTPEFDTFARQLLDEYKIPGLSIAIVDADETYSKGYGIATFPDEEVTPETLFCTASTTKAFTAAAVSFLVDDVKNFSSVQWTTPINTLIRDDFVLLDEYWTNHLTLEDAMSHRT</sequence>
<feature type="chain" id="PRO_5020395273" description="Beta-lactamase-related domain-containing protein" evidence="2">
    <location>
        <begin position="26"/>
        <end position="156"/>
    </location>
</feature>
<proteinExistence type="inferred from homology"/>
<comment type="similarity">
    <text evidence="1">Belongs to the peptidase S12 family.</text>
</comment>
<evidence type="ECO:0000259" key="3">
    <source>
        <dbReference type="Pfam" id="PF00144"/>
    </source>
</evidence>
<dbReference type="InterPro" id="IPR050491">
    <property type="entry name" value="AmpC-like"/>
</dbReference>
<dbReference type="Gene3D" id="3.40.710.10">
    <property type="entry name" value="DD-peptidase/beta-lactamase superfamily"/>
    <property type="match status" value="1"/>
</dbReference>
<organism evidence="4 5">
    <name type="scientific">Cryomyces minteri</name>
    <dbReference type="NCBI Taxonomy" id="331657"/>
    <lineage>
        <taxon>Eukaryota</taxon>
        <taxon>Fungi</taxon>
        <taxon>Dikarya</taxon>
        <taxon>Ascomycota</taxon>
        <taxon>Pezizomycotina</taxon>
        <taxon>Dothideomycetes</taxon>
        <taxon>Dothideomycetes incertae sedis</taxon>
        <taxon>Cryomyces</taxon>
    </lineage>
</organism>
<reference evidence="4 5" key="1">
    <citation type="submission" date="2017-03" db="EMBL/GenBank/DDBJ databases">
        <title>Genomes of endolithic fungi from Antarctica.</title>
        <authorList>
            <person name="Coleine C."/>
            <person name="Masonjones S."/>
            <person name="Stajich J.E."/>
        </authorList>
    </citation>
    <scope>NUCLEOTIDE SEQUENCE [LARGE SCALE GENOMIC DNA]</scope>
    <source>
        <strain evidence="4 5">CCFEE 5187</strain>
    </source>
</reference>
<dbReference type="InterPro" id="IPR001466">
    <property type="entry name" value="Beta-lactam-related"/>
</dbReference>
<dbReference type="PANTHER" id="PTHR46825:SF9">
    <property type="entry name" value="BETA-LACTAMASE-RELATED DOMAIN-CONTAINING PROTEIN"/>
    <property type="match status" value="1"/>
</dbReference>
<comment type="caution">
    <text evidence="4">The sequence shown here is derived from an EMBL/GenBank/DDBJ whole genome shotgun (WGS) entry which is preliminary data.</text>
</comment>
<feature type="signal peptide" evidence="2">
    <location>
        <begin position="1"/>
        <end position="25"/>
    </location>
</feature>
<evidence type="ECO:0000313" key="4">
    <source>
        <dbReference type="EMBL" id="TKA49861.1"/>
    </source>
</evidence>
<dbReference type="OrthoDB" id="552049at2759"/>
<feature type="domain" description="Beta-lactamase-related" evidence="3">
    <location>
        <begin position="47"/>
        <end position="155"/>
    </location>
</feature>
<dbReference type="SUPFAM" id="SSF56601">
    <property type="entry name" value="beta-lactamase/transpeptidase-like"/>
    <property type="match status" value="1"/>
</dbReference>